<dbReference type="EMBL" id="NXIC01000006">
    <property type="protein sequence ID" value="RXI25213.1"/>
    <property type="molecule type" value="Genomic_DNA"/>
</dbReference>
<dbReference type="AlphaFoldDB" id="A0AAD0SND2"/>
<reference evidence="3 5" key="1">
    <citation type="submission" date="2017-09" db="EMBL/GenBank/DDBJ databases">
        <title>Genomics of the genus Arcobacter.</title>
        <authorList>
            <person name="Perez-Cataluna A."/>
            <person name="Figueras M.J."/>
            <person name="Salas-Masso N."/>
        </authorList>
    </citation>
    <scope>NUCLEOTIDE SEQUENCE [LARGE SCALE GENOMIC DNA]</scope>
    <source>
        <strain evidence="3 5">LMG 6621</strain>
    </source>
</reference>
<evidence type="ECO:0000313" key="4">
    <source>
        <dbReference type="Proteomes" id="UP000262029"/>
    </source>
</evidence>
<feature type="transmembrane region" description="Helical" evidence="1">
    <location>
        <begin position="6"/>
        <end position="24"/>
    </location>
</feature>
<name>A0AAD0SND2_9BACT</name>
<dbReference type="EMBL" id="CP032099">
    <property type="protein sequence ID" value="AXX85321.1"/>
    <property type="molecule type" value="Genomic_DNA"/>
</dbReference>
<evidence type="ECO:0000313" key="5">
    <source>
        <dbReference type="Proteomes" id="UP000290580"/>
    </source>
</evidence>
<organism evidence="2 4">
    <name type="scientific">Aliarcobacter skirrowii CCUG 10374</name>
    <dbReference type="NCBI Taxonomy" id="1032239"/>
    <lineage>
        <taxon>Bacteria</taxon>
        <taxon>Pseudomonadati</taxon>
        <taxon>Campylobacterota</taxon>
        <taxon>Epsilonproteobacteria</taxon>
        <taxon>Campylobacterales</taxon>
        <taxon>Arcobacteraceae</taxon>
        <taxon>Aliarcobacter</taxon>
    </lineage>
</organism>
<sequence>MEFLYFLILLYIIILLGYIQLFILNKYKLKEKCWLLPLIISKWYECYEVDINSNEFIKDNRKIQSYWKRLKYLIPICIILFIFL</sequence>
<feature type="transmembrane region" description="Helical" evidence="1">
    <location>
        <begin position="66"/>
        <end position="83"/>
    </location>
</feature>
<dbReference type="Proteomes" id="UP000262029">
    <property type="component" value="Chromosome"/>
</dbReference>
<evidence type="ECO:0000313" key="2">
    <source>
        <dbReference type="EMBL" id="AXX85321.1"/>
    </source>
</evidence>
<gene>
    <name evidence="2" type="ORF">ASKIR_1530</name>
    <name evidence="3" type="ORF">CP959_08925</name>
</gene>
<protein>
    <submittedName>
        <fullName evidence="2">Uncharacterized protein</fullName>
    </submittedName>
</protein>
<evidence type="ECO:0000256" key="1">
    <source>
        <dbReference type="SAM" id="Phobius"/>
    </source>
</evidence>
<dbReference type="Proteomes" id="UP000290580">
    <property type="component" value="Unassembled WGS sequence"/>
</dbReference>
<proteinExistence type="predicted"/>
<evidence type="ECO:0000313" key="3">
    <source>
        <dbReference type="EMBL" id="RXI25213.1"/>
    </source>
</evidence>
<keyword evidence="1" id="KW-0472">Membrane</keyword>
<accession>A0AAD0SND2</accession>
<keyword evidence="1" id="KW-1133">Transmembrane helix</keyword>
<keyword evidence="1" id="KW-0812">Transmembrane</keyword>
<keyword evidence="5" id="KW-1185">Reference proteome</keyword>
<reference evidence="2 4" key="2">
    <citation type="submission" date="2018-08" db="EMBL/GenBank/DDBJ databases">
        <title>Complete genome of the Arcobacter skirrowii type strain LMG 6621.</title>
        <authorList>
            <person name="Miller W.G."/>
            <person name="Yee E."/>
            <person name="Bono J.L."/>
        </authorList>
    </citation>
    <scope>NUCLEOTIDE SEQUENCE [LARGE SCALE GENOMIC DNA]</scope>
    <source>
        <strain evidence="2 4">CCUG 10374</strain>
    </source>
</reference>